<evidence type="ECO:0000256" key="4">
    <source>
        <dbReference type="ARBA" id="ARBA00022475"/>
    </source>
</evidence>
<comment type="caution">
    <text evidence="9">The sequence shown here is derived from an EMBL/GenBank/DDBJ whole genome shotgun (WGS) entry which is preliminary data.</text>
</comment>
<reference evidence="10" key="1">
    <citation type="journal article" date="2019" name="Int. J. Syst. Evol. Microbiol.">
        <title>The Global Catalogue of Microorganisms (GCM) 10K type strain sequencing project: providing services to taxonomists for standard genome sequencing and annotation.</title>
        <authorList>
            <consortium name="The Broad Institute Genomics Platform"/>
            <consortium name="The Broad Institute Genome Sequencing Center for Infectious Disease"/>
            <person name="Wu L."/>
            <person name="Ma J."/>
        </authorList>
    </citation>
    <scope>NUCLEOTIDE SEQUENCE [LARGE SCALE GENOMIC DNA]</scope>
    <source>
        <strain evidence="10">CGMCC 1.12376</strain>
    </source>
</reference>
<feature type="transmembrane region" description="Helical" evidence="8">
    <location>
        <begin position="150"/>
        <end position="169"/>
    </location>
</feature>
<proteinExistence type="inferred from homology"/>
<keyword evidence="10" id="KW-1185">Reference proteome</keyword>
<feature type="transmembrane region" description="Helical" evidence="8">
    <location>
        <begin position="58"/>
        <end position="77"/>
    </location>
</feature>
<feature type="transmembrane region" description="Helical" evidence="8">
    <location>
        <begin position="239"/>
        <end position="266"/>
    </location>
</feature>
<dbReference type="EMBL" id="JBHUDE010000142">
    <property type="protein sequence ID" value="MFD1608983.1"/>
    <property type="molecule type" value="Genomic_DNA"/>
</dbReference>
<dbReference type="InterPro" id="IPR000522">
    <property type="entry name" value="ABC_transptr_permease_BtuC"/>
</dbReference>
<evidence type="ECO:0000256" key="7">
    <source>
        <dbReference type="ARBA" id="ARBA00023136"/>
    </source>
</evidence>
<feature type="transmembrane region" description="Helical" evidence="8">
    <location>
        <begin position="114"/>
        <end position="138"/>
    </location>
</feature>
<feature type="transmembrane region" description="Helical" evidence="8">
    <location>
        <begin position="193"/>
        <end position="212"/>
    </location>
</feature>
<gene>
    <name evidence="9" type="ORF">ACFSBH_15270</name>
</gene>
<evidence type="ECO:0000313" key="10">
    <source>
        <dbReference type="Proteomes" id="UP001597221"/>
    </source>
</evidence>
<keyword evidence="7 8" id="KW-0472">Membrane</keyword>
<dbReference type="RefSeq" id="WP_251515923.1">
    <property type="nucleotide sequence ID" value="NZ_JAMBON010000030.1"/>
</dbReference>
<comment type="subcellular location">
    <subcellularLocation>
        <location evidence="1">Cell membrane</location>
        <topology evidence="1">Multi-pass membrane protein</topology>
    </subcellularLocation>
</comment>
<dbReference type="SUPFAM" id="SSF81345">
    <property type="entry name" value="ABC transporter involved in vitamin B12 uptake, BtuC"/>
    <property type="match status" value="1"/>
</dbReference>
<dbReference type="PANTHER" id="PTHR30472:SF69">
    <property type="entry name" value="HEME-IRON TRANSPORT SYSTEM PERMEASE PROTEIN ISDF-RELATED"/>
    <property type="match status" value="1"/>
</dbReference>
<feature type="transmembrane region" description="Helical" evidence="8">
    <location>
        <begin position="278"/>
        <end position="296"/>
    </location>
</feature>
<sequence length="330" mass="35621">MVHKQRKWLLILTILFIFTFLLSISLGSSSVSFGRILPTLFGQGSFKEEFILFSVRLPRVIVLSLAGMALAISGALLQSVTRNDLADPGIIGINAGAGVGITCFYLFIKTDIQHYAYVLPAVAFISALLTAALIYFFSYEKGKGIQPTKLVLIGVGFAFTLSGLMMVLVSSAERSEVDFIAQWLAGNIWGADWPFILAILPWLLIGLPIVFYKANTLNILTMSEPTAIGLGIHLTKERLLLIVIAVALAAAAVSITGGIGFIGLMAPHIAKRLVGPRHQLFLPIALFVGSILLMISDTIGRTIIESSAVPAGIIVAFIGAPYFIYLLRRN</sequence>
<keyword evidence="5 8" id="KW-0812">Transmembrane</keyword>
<feature type="transmembrane region" description="Helical" evidence="8">
    <location>
        <begin position="308"/>
        <end position="327"/>
    </location>
</feature>
<dbReference type="Pfam" id="PF01032">
    <property type="entry name" value="FecCD"/>
    <property type="match status" value="1"/>
</dbReference>
<evidence type="ECO:0000313" key="9">
    <source>
        <dbReference type="EMBL" id="MFD1608983.1"/>
    </source>
</evidence>
<organism evidence="9 10">
    <name type="scientific">Oceanobacillus luteolus</name>
    <dbReference type="NCBI Taxonomy" id="1274358"/>
    <lineage>
        <taxon>Bacteria</taxon>
        <taxon>Bacillati</taxon>
        <taxon>Bacillota</taxon>
        <taxon>Bacilli</taxon>
        <taxon>Bacillales</taxon>
        <taxon>Bacillaceae</taxon>
        <taxon>Oceanobacillus</taxon>
    </lineage>
</organism>
<protein>
    <submittedName>
        <fullName evidence="9">FecCD family ABC transporter permease</fullName>
    </submittedName>
</protein>
<dbReference type="CDD" id="cd06550">
    <property type="entry name" value="TM_ABC_iron-siderophores_like"/>
    <property type="match status" value="1"/>
</dbReference>
<evidence type="ECO:0000256" key="3">
    <source>
        <dbReference type="ARBA" id="ARBA00022448"/>
    </source>
</evidence>
<dbReference type="InterPro" id="IPR037294">
    <property type="entry name" value="ABC_BtuC-like"/>
</dbReference>
<evidence type="ECO:0000256" key="8">
    <source>
        <dbReference type="SAM" id="Phobius"/>
    </source>
</evidence>
<keyword evidence="3" id="KW-0813">Transport</keyword>
<keyword evidence="4" id="KW-1003">Cell membrane</keyword>
<evidence type="ECO:0000256" key="2">
    <source>
        <dbReference type="ARBA" id="ARBA00007935"/>
    </source>
</evidence>
<keyword evidence="6 8" id="KW-1133">Transmembrane helix</keyword>
<dbReference type="Proteomes" id="UP001597221">
    <property type="component" value="Unassembled WGS sequence"/>
</dbReference>
<accession>A0ABW4HTR4</accession>
<evidence type="ECO:0000256" key="1">
    <source>
        <dbReference type="ARBA" id="ARBA00004651"/>
    </source>
</evidence>
<evidence type="ECO:0000256" key="5">
    <source>
        <dbReference type="ARBA" id="ARBA00022692"/>
    </source>
</evidence>
<dbReference type="PANTHER" id="PTHR30472">
    <property type="entry name" value="FERRIC ENTEROBACTIN TRANSPORT SYSTEM PERMEASE PROTEIN"/>
    <property type="match status" value="1"/>
</dbReference>
<evidence type="ECO:0000256" key="6">
    <source>
        <dbReference type="ARBA" id="ARBA00022989"/>
    </source>
</evidence>
<feature type="transmembrane region" description="Helical" evidence="8">
    <location>
        <begin position="89"/>
        <end position="108"/>
    </location>
</feature>
<comment type="similarity">
    <text evidence="2">Belongs to the binding-protein-dependent transport system permease family. FecCD subfamily.</text>
</comment>
<name>A0ABW4HTR4_9BACI</name>
<dbReference type="Gene3D" id="1.10.3470.10">
    <property type="entry name" value="ABC transporter involved in vitamin B12 uptake, BtuC"/>
    <property type="match status" value="1"/>
</dbReference>